<accession>A0A7U2ETJ2</accession>
<dbReference type="AlphaFoldDB" id="A0A7U2ETJ2"/>
<evidence type="ECO:0000313" key="1">
    <source>
        <dbReference type="EMBL" id="QRC90799.1"/>
    </source>
</evidence>
<proteinExistence type="predicted"/>
<dbReference type="EMBL" id="CP069023">
    <property type="protein sequence ID" value="QRC90799.1"/>
    <property type="molecule type" value="Genomic_DNA"/>
</dbReference>
<evidence type="ECO:0000313" key="2">
    <source>
        <dbReference type="Proteomes" id="UP000663193"/>
    </source>
</evidence>
<protein>
    <submittedName>
        <fullName evidence="1">Uncharacterized protein</fullName>
    </submittedName>
</protein>
<reference evidence="2" key="1">
    <citation type="journal article" date="2021" name="BMC Genomics">
        <title>Chromosome-level genome assembly and manually-curated proteome of model necrotroph Parastagonospora nodorum Sn15 reveals a genome-wide trove of candidate effector homologs, and redundancy of virulence-related functions within an accessory chromosome.</title>
        <authorList>
            <person name="Bertazzoni S."/>
            <person name="Jones D.A.B."/>
            <person name="Phan H.T."/>
            <person name="Tan K.-C."/>
            <person name="Hane J.K."/>
        </authorList>
    </citation>
    <scope>NUCLEOTIDE SEQUENCE [LARGE SCALE GENOMIC DNA]</scope>
    <source>
        <strain evidence="2">SN15 / ATCC MYA-4574 / FGSC 10173)</strain>
    </source>
</reference>
<keyword evidence="2" id="KW-1185">Reference proteome</keyword>
<name>A0A7U2ETJ2_PHANO</name>
<dbReference type="VEuPathDB" id="FungiDB:JI435_003170"/>
<gene>
    <name evidence="1" type="ORF">JI435_003170</name>
</gene>
<dbReference type="Proteomes" id="UP000663193">
    <property type="component" value="Chromosome 1"/>
</dbReference>
<organism evidence="1 2">
    <name type="scientific">Phaeosphaeria nodorum (strain SN15 / ATCC MYA-4574 / FGSC 10173)</name>
    <name type="common">Glume blotch fungus</name>
    <name type="synonym">Parastagonospora nodorum</name>
    <dbReference type="NCBI Taxonomy" id="321614"/>
    <lineage>
        <taxon>Eukaryota</taxon>
        <taxon>Fungi</taxon>
        <taxon>Dikarya</taxon>
        <taxon>Ascomycota</taxon>
        <taxon>Pezizomycotina</taxon>
        <taxon>Dothideomycetes</taxon>
        <taxon>Pleosporomycetidae</taxon>
        <taxon>Pleosporales</taxon>
        <taxon>Pleosporineae</taxon>
        <taxon>Phaeosphaeriaceae</taxon>
        <taxon>Parastagonospora</taxon>
    </lineage>
</organism>
<sequence length="116" mass="13241">MQSWRASRLRPIPALNSRSLCCIVFRAVPLRDAGSDQPEWPMARTVRRRATGDCDRTHGEVKRDRSSMSMAWKSTCKCPLEFQLNVSTPNCYHRPQLPVKVRSEGMTPMTKHGRNG</sequence>